<comment type="subcellular location">
    <subcellularLocation>
        <location evidence="1">Cell membrane</location>
        <topology evidence="1">Multi-pass membrane protein</topology>
    </subcellularLocation>
</comment>
<feature type="transmembrane region" description="Helical" evidence="5">
    <location>
        <begin position="346"/>
        <end position="365"/>
    </location>
</feature>
<feature type="domain" description="Major facilitator superfamily (MFS) profile" evidence="6">
    <location>
        <begin position="13"/>
        <end position="394"/>
    </location>
</feature>
<feature type="transmembrane region" description="Helical" evidence="5">
    <location>
        <begin position="255"/>
        <end position="275"/>
    </location>
</feature>
<feature type="transmembrane region" description="Helical" evidence="5">
    <location>
        <begin position="212"/>
        <end position="235"/>
    </location>
</feature>
<feature type="transmembrane region" description="Helical" evidence="5">
    <location>
        <begin position="13"/>
        <end position="34"/>
    </location>
</feature>
<gene>
    <name evidence="7" type="primary">ynfM</name>
    <name evidence="7" type="ORF">LEUCIP111803_00985</name>
</gene>
<keyword evidence="3" id="KW-0813">Transport</keyword>
<keyword evidence="8" id="KW-1185">Reference proteome</keyword>
<dbReference type="PANTHER" id="PTHR43271">
    <property type="entry name" value="BLL2771 PROTEIN"/>
    <property type="match status" value="1"/>
</dbReference>
<feature type="transmembrane region" description="Helical" evidence="5">
    <location>
        <begin position="121"/>
        <end position="147"/>
    </location>
</feature>
<dbReference type="RefSeq" id="WP_218114614.1">
    <property type="nucleotide sequence ID" value="NZ_CAJVAP010000009.1"/>
</dbReference>
<evidence type="ECO:0000313" key="8">
    <source>
        <dbReference type="Proteomes" id="UP000693892"/>
    </source>
</evidence>
<dbReference type="Proteomes" id="UP000693892">
    <property type="component" value="Unassembled WGS sequence"/>
</dbReference>
<keyword evidence="4" id="KW-1003">Cell membrane</keyword>
<dbReference type="Pfam" id="PF07690">
    <property type="entry name" value="MFS_1"/>
    <property type="match status" value="1"/>
</dbReference>
<comment type="caution">
    <text evidence="7">The sequence shown here is derived from an EMBL/GenBank/DDBJ whole genome shotgun (WGS) entry which is preliminary data.</text>
</comment>
<comment type="similarity">
    <text evidence="2">Belongs to the major facilitator superfamily.</text>
</comment>
<dbReference type="AlphaFoldDB" id="A0A916JVJ0"/>
<feature type="transmembrane region" description="Helical" evidence="5">
    <location>
        <begin position="83"/>
        <end position="109"/>
    </location>
</feature>
<evidence type="ECO:0000256" key="2">
    <source>
        <dbReference type="ARBA" id="ARBA00008335"/>
    </source>
</evidence>
<feature type="transmembrane region" description="Helical" evidence="5">
    <location>
        <begin position="167"/>
        <end position="191"/>
    </location>
</feature>
<dbReference type="EMBL" id="CAJVAP010000009">
    <property type="protein sequence ID" value="CAG7607059.1"/>
    <property type="molecule type" value="Genomic_DNA"/>
</dbReference>
<organism evidence="7 8">
    <name type="scientific">Leucobacter soli</name>
    <dbReference type="NCBI Taxonomy" id="2812850"/>
    <lineage>
        <taxon>Bacteria</taxon>
        <taxon>Bacillati</taxon>
        <taxon>Actinomycetota</taxon>
        <taxon>Actinomycetes</taxon>
        <taxon>Micrococcales</taxon>
        <taxon>Microbacteriaceae</taxon>
        <taxon>Leucobacter</taxon>
    </lineage>
</organism>
<keyword evidence="5" id="KW-0812">Transmembrane</keyword>
<keyword evidence="5" id="KW-0472">Membrane</keyword>
<protein>
    <submittedName>
        <fullName evidence="7">Inner membrane transport protein YnfM</fullName>
    </submittedName>
</protein>
<evidence type="ECO:0000256" key="4">
    <source>
        <dbReference type="ARBA" id="ARBA00022475"/>
    </source>
</evidence>
<keyword evidence="5" id="KW-1133">Transmembrane helix</keyword>
<feature type="transmembrane region" description="Helical" evidence="5">
    <location>
        <begin position="282"/>
        <end position="300"/>
    </location>
</feature>
<dbReference type="InterPro" id="IPR020846">
    <property type="entry name" value="MFS_dom"/>
</dbReference>
<sequence>MELDPRAAAGSPLYRRALVALFGAGVATFALVYSPQALLPDIAREFAMSASASSFAIGATTLGLAAGMLAWAKVGERVGRVWAMRWAMVLAVAVGLITPFSPGFASLVVMRFIEGLMLAGLPAIAVTALAETVAPLALGSAVGAFIAGNTIGGLSGRIIAATTAEYFGWHGGLFCVALLALAGAVLFLILMPGPVVPAARSLPVFRALIENLRTPAVAVMVAQAFLLMGGFVAAYNYLAFRLQAEPFGLSPAQVSWLFLAYLAGAAASRGVWLLVRTAPPTGVLLGGLATMLLGLGVTLLPWLLAIIVGLVLFTVGFFGAHSVALTLASRRAGDGGRSVAPSLYNLAYYAGSTLFGWVGGLAFAAAGWGGAVAMVAGLALVAGGLVWLDAMRRGGLRAADG</sequence>
<accession>A0A916JVJ0</accession>
<evidence type="ECO:0000256" key="3">
    <source>
        <dbReference type="ARBA" id="ARBA00022448"/>
    </source>
</evidence>
<evidence type="ECO:0000256" key="5">
    <source>
        <dbReference type="SAM" id="Phobius"/>
    </source>
</evidence>
<feature type="transmembrane region" description="Helical" evidence="5">
    <location>
        <begin position="371"/>
        <end position="388"/>
    </location>
</feature>
<evidence type="ECO:0000313" key="7">
    <source>
        <dbReference type="EMBL" id="CAG7607059.1"/>
    </source>
</evidence>
<dbReference type="InterPro" id="IPR011701">
    <property type="entry name" value="MFS"/>
</dbReference>
<dbReference type="GO" id="GO:0005886">
    <property type="term" value="C:plasma membrane"/>
    <property type="evidence" value="ECO:0007669"/>
    <property type="project" value="UniProtKB-SubCell"/>
</dbReference>
<reference evidence="7" key="1">
    <citation type="submission" date="2021-06" db="EMBL/GenBank/DDBJ databases">
        <authorList>
            <person name="Criscuolo A."/>
        </authorList>
    </citation>
    <scope>NUCLEOTIDE SEQUENCE</scope>
    <source>
        <strain evidence="7">CIP111803</strain>
    </source>
</reference>
<feature type="transmembrane region" description="Helical" evidence="5">
    <location>
        <begin position="306"/>
        <end position="325"/>
    </location>
</feature>
<evidence type="ECO:0000256" key="1">
    <source>
        <dbReference type="ARBA" id="ARBA00004651"/>
    </source>
</evidence>
<name>A0A916JVJ0_9MICO</name>
<proteinExistence type="inferred from homology"/>
<dbReference type="GO" id="GO:0022857">
    <property type="term" value="F:transmembrane transporter activity"/>
    <property type="evidence" value="ECO:0007669"/>
    <property type="project" value="InterPro"/>
</dbReference>
<dbReference type="CDD" id="cd17324">
    <property type="entry name" value="MFS_NepI_like"/>
    <property type="match status" value="1"/>
</dbReference>
<feature type="transmembrane region" description="Helical" evidence="5">
    <location>
        <begin position="46"/>
        <end position="71"/>
    </location>
</feature>
<dbReference type="PROSITE" id="PS50850">
    <property type="entry name" value="MFS"/>
    <property type="match status" value="1"/>
</dbReference>
<evidence type="ECO:0000259" key="6">
    <source>
        <dbReference type="PROSITE" id="PS50850"/>
    </source>
</evidence>
<dbReference type="PANTHER" id="PTHR43271:SF1">
    <property type="entry name" value="INNER MEMBRANE TRANSPORT PROTEIN YNFM"/>
    <property type="match status" value="1"/>
</dbReference>